<comment type="caution">
    <text evidence="2">The sequence shown here is derived from an EMBL/GenBank/DDBJ whole genome shotgun (WGS) entry which is preliminary data.</text>
</comment>
<reference evidence="2 3" key="1">
    <citation type="journal article" date="2018" name="G3 (Bethesda)">
        <title>Phylogenetic and Phylogenomic Definition of Rhizopus Species.</title>
        <authorList>
            <person name="Gryganskyi A.P."/>
            <person name="Golan J."/>
            <person name="Dolatabadi S."/>
            <person name="Mondo S."/>
            <person name="Robb S."/>
            <person name="Idnurm A."/>
            <person name="Muszewska A."/>
            <person name="Steczkiewicz K."/>
            <person name="Masonjones S."/>
            <person name="Liao H.L."/>
            <person name="Gajdeczka M.T."/>
            <person name="Anike F."/>
            <person name="Vuek A."/>
            <person name="Anishchenko I.M."/>
            <person name="Voigt K."/>
            <person name="de Hoog G.S."/>
            <person name="Smith M.E."/>
            <person name="Heitman J."/>
            <person name="Vilgalys R."/>
            <person name="Stajich J.E."/>
        </authorList>
    </citation>
    <scope>NUCLEOTIDE SEQUENCE [LARGE SCALE GENOMIC DNA]</scope>
    <source>
        <strain evidence="2 3">LSU 92-RS-03</strain>
    </source>
</reference>
<feature type="domain" description="F-box" evidence="1">
    <location>
        <begin position="1"/>
        <end position="46"/>
    </location>
</feature>
<dbReference type="OrthoDB" id="2206928at2759"/>
<dbReference type="SMART" id="SM00256">
    <property type="entry name" value="FBOX"/>
    <property type="match status" value="1"/>
</dbReference>
<dbReference type="SUPFAM" id="SSF52047">
    <property type="entry name" value="RNI-like"/>
    <property type="match status" value="1"/>
</dbReference>
<dbReference type="Gene3D" id="1.20.1280.50">
    <property type="match status" value="1"/>
</dbReference>
<proteinExistence type="predicted"/>
<evidence type="ECO:0000259" key="1">
    <source>
        <dbReference type="PROSITE" id="PS50181"/>
    </source>
</evidence>
<evidence type="ECO:0000313" key="3">
    <source>
        <dbReference type="Proteomes" id="UP000253551"/>
    </source>
</evidence>
<dbReference type="CDD" id="cd09917">
    <property type="entry name" value="F-box_SF"/>
    <property type="match status" value="1"/>
</dbReference>
<dbReference type="Gene3D" id="3.80.10.10">
    <property type="entry name" value="Ribonuclease Inhibitor"/>
    <property type="match status" value="1"/>
</dbReference>
<organism evidence="2 3">
    <name type="scientific">Rhizopus stolonifer</name>
    <name type="common">Rhizopus nigricans</name>
    <dbReference type="NCBI Taxonomy" id="4846"/>
    <lineage>
        <taxon>Eukaryota</taxon>
        <taxon>Fungi</taxon>
        <taxon>Fungi incertae sedis</taxon>
        <taxon>Mucoromycota</taxon>
        <taxon>Mucoromycotina</taxon>
        <taxon>Mucoromycetes</taxon>
        <taxon>Mucorales</taxon>
        <taxon>Mucorineae</taxon>
        <taxon>Rhizopodaceae</taxon>
        <taxon>Rhizopus</taxon>
    </lineage>
</organism>
<name>A0A367KNA8_RHIST</name>
<dbReference type="SUPFAM" id="SSF81383">
    <property type="entry name" value="F-box domain"/>
    <property type="match status" value="1"/>
</dbReference>
<gene>
    <name evidence="2" type="ORF">CU098_003837</name>
</gene>
<keyword evidence="3" id="KW-1185">Reference proteome</keyword>
<dbReference type="InterPro" id="IPR032675">
    <property type="entry name" value="LRR_dom_sf"/>
</dbReference>
<dbReference type="InterPro" id="IPR001810">
    <property type="entry name" value="F-box_dom"/>
</dbReference>
<dbReference type="EMBL" id="PJQM01000917">
    <property type="protein sequence ID" value="RCI03723.1"/>
    <property type="molecule type" value="Genomic_DNA"/>
</dbReference>
<dbReference type="InterPro" id="IPR036047">
    <property type="entry name" value="F-box-like_dom_sf"/>
</dbReference>
<dbReference type="PANTHER" id="PTHR38926:SF5">
    <property type="entry name" value="F-BOX AND LEUCINE-RICH REPEAT PROTEIN 6"/>
    <property type="match status" value="1"/>
</dbReference>
<dbReference type="Proteomes" id="UP000253551">
    <property type="component" value="Unassembled WGS sequence"/>
</dbReference>
<protein>
    <recommendedName>
        <fullName evidence="1">F-box domain-containing protein</fullName>
    </recommendedName>
</protein>
<dbReference type="PANTHER" id="PTHR38926">
    <property type="entry name" value="F-BOX DOMAIN CONTAINING PROTEIN, EXPRESSED"/>
    <property type="match status" value="1"/>
</dbReference>
<dbReference type="AlphaFoldDB" id="A0A367KNA8"/>
<accession>A0A367KNA8</accession>
<dbReference type="Pfam" id="PF12937">
    <property type="entry name" value="F-box-like"/>
    <property type="match status" value="1"/>
</dbReference>
<evidence type="ECO:0000313" key="2">
    <source>
        <dbReference type="EMBL" id="RCI03723.1"/>
    </source>
</evidence>
<dbReference type="PROSITE" id="PS50181">
    <property type="entry name" value="FBOX"/>
    <property type="match status" value="1"/>
</dbReference>
<sequence>MPLWSSLPQELVVIVLSFLNTTDIMQCQLICHNWSRVCQKAAYADISINNATELEQFLQAAKTPLGKLVKKLYVKNAGFFVYKTDGVIQFPFVNFDSMFSPGVSLKSLPDICPNLESLDFKQTDKTFYDWVLIKIKKGYWKHLCTLPFTKEMDQGESYSQAIIAMREKIKNIKLSARGTSFPTCQLLCNTISTFGNLEKLCIQSFKSIPLDLDELIDKVPMLKELSFKGSQSRLDAWFDMYRSLSIKKRIFLKSLSIIGHSPTENSLVYVVNKFPNLRRLNICSERLYMPHPALSTDTMQRFTELVKGLDEVSIDSLQFDNMLELAIMMFDKLANKRIRFNLYLKNCYLNQIRSSELSIKTARLCEGPGQDKDGLFVVISNMGNQISLDSALEQFKGAIKGLKVENTGHHIVNFVSRGDDYKDIVHKHYINDIIATCPNLKKLTFYKVKLIDCSMNQDALIKSLKIQNCSYLPSVLHQFSLQLPCLSHLALESSRVIDPHNLNPLPEDPDHILIDMPYTAFKLLSITELRFSRKRKCIYVRLSTTDLDRYYQVEETTVSSIAAEDYEKTLPKKSLVNLHIRCEKLLFLHLLENTIKIEKNTMT</sequence>